<reference evidence="1 2" key="1">
    <citation type="submission" date="2018-10" db="EMBL/GenBank/DDBJ databases">
        <title>A high-quality apple genome assembly.</title>
        <authorList>
            <person name="Hu J."/>
        </authorList>
    </citation>
    <scope>NUCLEOTIDE SEQUENCE [LARGE SCALE GENOMIC DNA]</scope>
    <source>
        <strain evidence="2">cv. HFTH1</strain>
        <tissue evidence="1">Young leaf</tissue>
    </source>
</reference>
<keyword evidence="2" id="KW-1185">Reference proteome</keyword>
<sequence length="116" mass="13288">MNQGEYPVNTLFKSGLNNQGVDLPNTDKSTKFGDDDHLVTKYFKDAKIVKKKHITEAYEKLLQDRTPEGPKDTAALICAHLIQSFLFANSRTYITWSFLKICGNLEEINNYNWANE</sequence>
<evidence type="ECO:0000313" key="1">
    <source>
        <dbReference type="EMBL" id="RXH97647.1"/>
    </source>
</evidence>
<dbReference type="EMBL" id="RDQH01000331">
    <property type="protein sequence ID" value="RXH97647.1"/>
    <property type="molecule type" value="Genomic_DNA"/>
</dbReference>
<comment type="caution">
    <text evidence="1">The sequence shown here is derived from an EMBL/GenBank/DDBJ whole genome shotgun (WGS) entry which is preliminary data.</text>
</comment>
<protein>
    <submittedName>
        <fullName evidence="1">Uncharacterized protein</fullName>
    </submittedName>
</protein>
<dbReference type="AlphaFoldDB" id="A0A498JRV4"/>
<proteinExistence type="predicted"/>
<dbReference type="STRING" id="3750.A0A498JRV4"/>
<dbReference type="Proteomes" id="UP000290289">
    <property type="component" value="Chromosome 5"/>
</dbReference>
<gene>
    <name evidence="1" type="ORF">DVH24_009972</name>
</gene>
<evidence type="ECO:0000313" key="2">
    <source>
        <dbReference type="Proteomes" id="UP000290289"/>
    </source>
</evidence>
<name>A0A498JRV4_MALDO</name>
<organism evidence="1 2">
    <name type="scientific">Malus domestica</name>
    <name type="common">Apple</name>
    <name type="synonym">Pyrus malus</name>
    <dbReference type="NCBI Taxonomy" id="3750"/>
    <lineage>
        <taxon>Eukaryota</taxon>
        <taxon>Viridiplantae</taxon>
        <taxon>Streptophyta</taxon>
        <taxon>Embryophyta</taxon>
        <taxon>Tracheophyta</taxon>
        <taxon>Spermatophyta</taxon>
        <taxon>Magnoliopsida</taxon>
        <taxon>eudicotyledons</taxon>
        <taxon>Gunneridae</taxon>
        <taxon>Pentapetalae</taxon>
        <taxon>rosids</taxon>
        <taxon>fabids</taxon>
        <taxon>Rosales</taxon>
        <taxon>Rosaceae</taxon>
        <taxon>Amygdaloideae</taxon>
        <taxon>Maleae</taxon>
        <taxon>Malus</taxon>
    </lineage>
</organism>
<accession>A0A498JRV4</accession>